<dbReference type="PANTHER" id="PTHR30560">
    <property type="entry name" value="TRIGGER FACTOR CHAPERONE AND PEPTIDYL-PROLYL CIS/TRANS ISOMERASE"/>
    <property type="match status" value="1"/>
</dbReference>
<dbReference type="InterPro" id="IPR027304">
    <property type="entry name" value="Trigger_fact/SurA_dom_sf"/>
</dbReference>
<feature type="domain" description="Trigger factor C-terminal" evidence="12">
    <location>
        <begin position="270"/>
        <end position="372"/>
    </location>
</feature>
<evidence type="ECO:0000256" key="5">
    <source>
        <dbReference type="ARBA" id="ARBA00016902"/>
    </source>
</evidence>
<comment type="subcellular location">
    <subcellularLocation>
        <location evidence="2">Cytoplasm</location>
    </subcellularLocation>
</comment>
<dbReference type="InterPro" id="IPR037041">
    <property type="entry name" value="Trigger_fac_C_sf"/>
</dbReference>
<dbReference type="PANTHER" id="PTHR30560:SF3">
    <property type="entry name" value="TRIGGER FACTOR-LIKE PROTEIN TIG, CHLOROPLASTIC"/>
    <property type="match status" value="1"/>
</dbReference>
<evidence type="ECO:0000256" key="2">
    <source>
        <dbReference type="ARBA" id="ARBA00004496"/>
    </source>
</evidence>
<dbReference type="KEGG" id="mgel:G5B37_11640"/>
<protein>
    <recommendedName>
        <fullName evidence="5">Trigger factor</fullName>
        <ecNumber evidence="4">5.2.1.8</ecNumber>
    </recommendedName>
    <alternativeName>
        <fullName evidence="9">PPIase</fullName>
    </alternativeName>
</protein>
<dbReference type="GO" id="GO:0043022">
    <property type="term" value="F:ribosome binding"/>
    <property type="evidence" value="ECO:0007669"/>
    <property type="project" value="TreeGrafter"/>
</dbReference>
<dbReference type="InterPro" id="IPR008880">
    <property type="entry name" value="Trigger_fac_C"/>
</dbReference>
<dbReference type="SUPFAM" id="SSF102735">
    <property type="entry name" value="Trigger factor ribosome-binding domain"/>
    <property type="match status" value="1"/>
</dbReference>
<keyword evidence="6" id="KW-0697">Rotamase</keyword>
<dbReference type="NCBIfam" id="TIGR00115">
    <property type="entry name" value="tig"/>
    <property type="match status" value="1"/>
</dbReference>
<dbReference type="InterPro" id="IPR005215">
    <property type="entry name" value="Trig_fac"/>
</dbReference>
<feature type="coiled-coil region" evidence="10">
    <location>
        <begin position="349"/>
        <end position="408"/>
    </location>
</feature>
<evidence type="ECO:0000256" key="7">
    <source>
        <dbReference type="ARBA" id="ARBA00023186"/>
    </source>
</evidence>
<dbReference type="GO" id="GO:0015031">
    <property type="term" value="P:protein transport"/>
    <property type="evidence" value="ECO:0007669"/>
    <property type="project" value="InterPro"/>
</dbReference>
<dbReference type="Proteomes" id="UP000505306">
    <property type="component" value="Chromosome"/>
</dbReference>
<evidence type="ECO:0000256" key="6">
    <source>
        <dbReference type="ARBA" id="ARBA00023110"/>
    </source>
</evidence>
<dbReference type="InterPro" id="IPR036611">
    <property type="entry name" value="Trigger_fac_ribosome-bd_sf"/>
</dbReference>
<feature type="domain" description="Trigger factor ribosome-binding bacterial" evidence="11">
    <location>
        <begin position="1"/>
        <end position="145"/>
    </location>
</feature>
<dbReference type="GO" id="GO:0044183">
    <property type="term" value="F:protein folding chaperone"/>
    <property type="evidence" value="ECO:0007669"/>
    <property type="project" value="TreeGrafter"/>
</dbReference>
<organism evidence="13 14">
    <name type="scientific">Rasiella rasia</name>
    <dbReference type="NCBI Taxonomy" id="2744027"/>
    <lineage>
        <taxon>Bacteria</taxon>
        <taxon>Pseudomonadati</taxon>
        <taxon>Bacteroidota</taxon>
        <taxon>Flavobacteriia</taxon>
        <taxon>Flavobacteriales</taxon>
        <taxon>Flavobacteriaceae</taxon>
        <taxon>Rasiella</taxon>
    </lineage>
</organism>
<keyword evidence="7" id="KW-0143">Chaperone</keyword>
<dbReference type="Pfam" id="PF05697">
    <property type="entry name" value="Trigger_N"/>
    <property type="match status" value="1"/>
</dbReference>
<dbReference type="SUPFAM" id="SSF109998">
    <property type="entry name" value="Triger factor/SurA peptide-binding domain-like"/>
    <property type="match status" value="1"/>
</dbReference>
<reference evidence="13 14" key="1">
    <citation type="submission" date="2020-02" db="EMBL/GenBank/DDBJ databases">
        <title>Complete genome sequence of Flavobacteriaceae bacterium.</title>
        <authorList>
            <person name="Kim S.-J."/>
            <person name="Kim Y.-S."/>
            <person name="Kim K.-H."/>
        </authorList>
    </citation>
    <scope>NUCLEOTIDE SEQUENCE [LARGE SCALE GENOMIC DNA]</scope>
    <source>
        <strain evidence="13 14">RR4-40</strain>
    </source>
</reference>
<evidence type="ECO:0000256" key="9">
    <source>
        <dbReference type="ARBA" id="ARBA00029986"/>
    </source>
</evidence>
<evidence type="ECO:0000256" key="10">
    <source>
        <dbReference type="SAM" id="Coils"/>
    </source>
</evidence>
<dbReference type="Gene3D" id="3.30.70.1050">
    <property type="entry name" value="Trigger factor ribosome-binding domain"/>
    <property type="match status" value="1"/>
</dbReference>
<evidence type="ECO:0000256" key="3">
    <source>
        <dbReference type="ARBA" id="ARBA00005464"/>
    </source>
</evidence>
<gene>
    <name evidence="13" type="primary">tig</name>
    <name evidence="13" type="ORF">G5B37_11640</name>
</gene>
<dbReference type="GO" id="GO:0043335">
    <property type="term" value="P:protein unfolding"/>
    <property type="evidence" value="ECO:0007669"/>
    <property type="project" value="TreeGrafter"/>
</dbReference>
<sequence>MNITKKELDNLNAVLTVEISKDDYADKVHSVLNNYRKTANIPGFRKGHVPMGMVKKQYGQAVLVEEVNKLLQENLHKYLTEEKLDVLGNPIPRNESEIDWNSDDFSFEFDLGLAPKFEVALPGKKALTHYNIVADEEMINNQVKTIRKQYGKLIAKDTVEKGDEITGTFTSSEKEIENKTTLSTEDIKGKKQLTALTGAKIGDAVVLKTKGLFNDDHDNQKYLGASHDDAHGLDIEVTFKIDEVNTRELADLNQELFDKLFGEGVVTSEAELKEKIKEDAEGQFTQQSDQKLLNDVVEDLIDNTKFDLPKDFLQRWIQVSGEKPLTDDEAAAEYERSEKGLRYQLIEGKLRAENNLQVTFDELKEYSKNMIKGQMAQFGNTNPTDEELDSISARILSNEEEVKRLSEQLNTNKMLQFFKEKAKLKTKEITYEKFVKEAYA</sequence>
<dbReference type="Gene3D" id="1.10.3120.10">
    <property type="entry name" value="Trigger factor, C-terminal domain"/>
    <property type="match status" value="1"/>
</dbReference>
<dbReference type="GO" id="GO:0005737">
    <property type="term" value="C:cytoplasm"/>
    <property type="evidence" value="ECO:0007669"/>
    <property type="project" value="UniProtKB-SubCell"/>
</dbReference>
<evidence type="ECO:0000313" key="14">
    <source>
        <dbReference type="Proteomes" id="UP000505306"/>
    </source>
</evidence>
<dbReference type="RefSeq" id="WP_164680201.1">
    <property type="nucleotide sequence ID" value="NZ_CP049057.1"/>
</dbReference>
<dbReference type="GO" id="GO:0003755">
    <property type="term" value="F:peptidyl-prolyl cis-trans isomerase activity"/>
    <property type="evidence" value="ECO:0007669"/>
    <property type="project" value="UniProtKB-KW"/>
</dbReference>
<evidence type="ECO:0000259" key="12">
    <source>
        <dbReference type="Pfam" id="PF05698"/>
    </source>
</evidence>
<comment type="catalytic activity">
    <reaction evidence="1">
        <text>[protein]-peptidylproline (omega=180) = [protein]-peptidylproline (omega=0)</text>
        <dbReference type="Rhea" id="RHEA:16237"/>
        <dbReference type="Rhea" id="RHEA-COMP:10747"/>
        <dbReference type="Rhea" id="RHEA-COMP:10748"/>
        <dbReference type="ChEBI" id="CHEBI:83833"/>
        <dbReference type="ChEBI" id="CHEBI:83834"/>
        <dbReference type="EC" id="5.2.1.8"/>
    </reaction>
</comment>
<keyword evidence="10" id="KW-0175">Coiled coil</keyword>
<dbReference type="AlphaFoldDB" id="A0A6G6GNR5"/>
<keyword evidence="8 13" id="KW-0413">Isomerase</keyword>
<proteinExistence type="inferred from homology"/>
<name>A0A6G6GNR5_9FLAO</name>
<evidence type="ECO:0000256" key="4">
    <source>
        <dbReference type="ARBA" id="ARBA00013194"/>
    </source>
</evidence>
<evidence type="ECO:0000256" key="8">
    <source>
        <dbReference type="ARBA" id="ARBA00023235"/>
    </source>
</evidence>
<dbReference type="EC" id="5.2.1.8" evidence="4"/>
<dbReference type="PIRSF" id="PIRSF003095">
    <property type="entry name" value="Trigger_factor"/>
    <property type="match status" value="1"/>
</dbReference>
<evidence type="ECO:0000259" key="11">
    <source>
        <dbReference type="Pfam" id="PF05697"/>
    </source>
</evidence>
<evidence type="ECO:0000256" key="1">
    <source>
        <dbReference type="ARBA" id="ARBA00000971"/>
    </source>
</evidence>
<keyword evidence="14" id="KW-1185">Reference proteome</keyword>
<accession>A0A6G6GNR5</accession>
<dbReference type="InterPro" id="IPR008881">
    <property type="entry name" value="Trigger_fac_ribosome-bd_bac"/>
</dbReference>
<evidence type="ECO:0000313" key="13">
    <source>
        <dbReference type="EMBL" id="QIE60189.1"/>
    </source>
</evidence>
<dbReference type="EMBL" id="CP049057">
    <property type="protein sequence ID" value="QIE60189.1"/>
    <property type="molecule type" value="Genomic_DNA"/>
</dbReference>
<dbReference type="GO" id="GO:0051083">
    <property type="term" value="P:'de novo' cotranslational protein folding"/>
    <property type="evidence" value="ECO:0007669"/>
    <property type="project" value="TreeGrafter"/>
</dbReference>
<dbReference type="Pfam" id="PF05698">
    <property type="entry name" value="Trigger_C"/>
    <property type="match status" value="1"/>
</dbReference>
<comment type="similarity">
    <text evidence="3">Belongs to the FKBP-type PPIase family. Tig subfamily.</text>
</comment>